<evidence type="ECO:0000256" key="1">
    <source>
        <dbReference type="ARBA" id="ARBA00001933"/>
    </source>
</evidence>
<keyword evidence="3" id="KW-0032">Aminotransferase</keyword>
<proteinExistence type="inferred from homology"/>
<dbReference type="SUPFAM" id="SSF53383">
    <property type="entry name" value="PLP-dependent transferases"/>
    <property type="match status" value="1"/>
</dbReference>
<dbReference type="EMBL" id="NBSK02000007">
    <property type="protein sequence ID" value="KAJ0195105.1"/>
    <property type="molecule type" value="Genomic_DNA"/>
</dbReference>
<comment type="caution">
    <text evidence="9">The sequence shown here is derived from an EMBL/GenBank/DDBJ whole genome shotgun (WGS) entry which is preliminary data.</text>
</comment>
<dbReference type="InterPro" id="IPR045088">
    <property type="entry name" value="ALAT1/2-like"/>
</dbReference>
<dbReference type="InterPro" id="IPR004839">
    <property type="entry name" value="Aminotransferase_I/II_large"/>
</dbReference>
<keyword evidence="5" id="KW-0663">Pyridoxal phosphate</keyword>
<dbReference type="PANTHER" id="PTHR11751">
    <property type="entry name" value="ALANINE AMINOTRANSFERASE"/>
    <property type="match status" value="1"/>
</dbReference>
<evidence type="ECO:0000256" key="4">
    <source>
        <dbReference type="ARBA" id="ARBA00022679"/>
    </source>
</evidence>
<evidence type="ECO:0000256" key="3">
    <source>
        <dbReference type="ARBA" id="ARBA00022576"/>
    </source>
</evidence>
<dbReference type="Pfam" id="PF00155">
    <property type="entry name" value="Aminotran_1_2"/>
    <property type="match status" value="1"/>
</dbReference>
<evidence type="ECO:0000256" key="2">
    <source>
        <dbReference type="ARBA" id="ARBA00011738"/>
    </source>
</evidence>
<evidence type="ECO:0000256" key="7">
    <source>
        <dbReference type="ARBA" id="ARBA00025785"/>
    </source>
</evidence>
<evidence type="ECO:0000256" key="5">
    <source>
        <dbReference type="ARBA" id="ARBA00022898"/>
    </source>
</evidence>
<accession>A0A9R1UYI4</accession>
<protein>
    <recommendedName>
        <fullName evidence="8">Aminotransferase class I/classII large domain-containing protein</fullName>
    </recommendedName>
</protein>
<name>A0A9R1UYI4_LACSA</name>
<dbReference type="Proteomes" id="UP000235145">
    <property type="component" value="Unassembled WGS sequence"/>
</dbReference>
<dbReference type="InterPro" id="IPR015424">
    <property type="entry name" value="PyrdxlP-dep_Trfase"/>
</dbReference>
<dbReference type="AlphaFoldDB" id="A0A9R1UYI4"/>
<gene>
    <name evidence="9" type="ORF">LSAT_V11C700366870</name>
</gene>
<reference evidence="9 10" key="1">
    <citation type="journal article" date="2017" name="Nat. Commun.">
        <title>Genome assembly with in vitro proximity ligation data and whole-genome triplication in lettuce.</title>
        <authorList>
            <person name="Reyes-Chin-Wo S."/>
            <person name="Wang Z."/>
            <person name="Yang X."/>
            <person name="Kozik A."/>
            <person name="Arikit S."/>
            <person name="Song C."/>
            <person name="Xia L."/>
            <person name="Froenicke L."/>
            <person name="Lavelle D.O."/>
            <person name="Truco M.J."/>
            <person name="Xia R."/>
            <person name="Zhu S."/>
            <person name="Xu C."/>
            <person name="Xu H."/>
            <person name="Xu X."/>
            <person name="Cox K."/>
            <person name="Korf I."/>
            <person name="Meyers B.C."/>
            <person name="Michelmore R.W."/>
        </authorList>
    </citation>
    <scope>NUCLEOTIDE SEQUENCE [LARGE SCALE GENOMIC DNA]</scope>
    <source>
        <strain evidence="10">cv. Salinas</strain>
        <tissue evidence="9">Seedlings</tissue>
    </source>
</reference>
<keyword evidence="4" id="KW-0808">Transferase</keyword>
<keyword evidence="10" id="KW-1185">Reference proteome</keyword>
<dbReference type="InterPro" id="IPR015421">
    <property type="entry name" value="PyrdxlP-dep_Trfase_major"/>
</dbReference>
<feature type="domain" description="Aminotransferase class I/classII large" evidence="8">
    <location>
        <begin position="31"/>
        <end position="78"/>
    </location>
</feature>
<evidence type="ECO:0000313" key="9">
    <source>
        <dbReference type="EMBL" id="KAJ0195105.1"/>
    </source>
</evidence>
<comment type="pathway">
    <text evidence="6">Photosynthesis; C4 acid pathway.</text>
</comment>
<dbReference type="GO" id="GO:0030170">
    <property type="term" value="F:pyridoxal phosphate binding"/>
    <property type="evidence" value="ECO:0007669"/>
    <property type="project" value="InterPro"/>
</dbReference>
<evidence type="ECO:0000259" key="8">
    <source>
        <dbReference type="Pfam" id="PF00155"/>
    </source>
</evidence>
<comment type="similarity">
    <text evidence="7">Belongs to the class-I pyridoxal-phosphate-dependent aminotransferase family. Alanine aminotransferase subfamily.</text>
</comment>
<dbReference type="PANTHER" id="PTHR11751:SF476">
    <property type="entry name" value="ALANINE TRANSAMINASE"/>
    <property type="match status" value="1"/>
</dbReference>
<dbReference type="GO" id="GO:0008483">
    <property type="term" value="F:transaminase activity"/>
    <property type="evidence" value="ECO:0007669"/>
    <property type="project" value="UniProtKB-KW"/>
</dbReference>
<evidence type="ECO:0000256" key="6">
    <source>
        <dbReference type="ARBA" id="ARBA00025709"/>
    </source>
</evidence>
<evidence type="ECO:0000313" key="10">
    <source>
        <dbReference type="Proteomes" id="UP000235145"/>
    </source>
</evidence>
<comment type="subunit">
    <text evidence="2">Homodimer.</text>
</comment>
<sequence>MGTKNMNKNASELIQCLQNIDGNNYPEGPEVSELKKQLEAARQKGITVQALVAINPGNPTGLVLAEENQRQIVEFCKKEVYHGECGKRGG</sequence>
<organism evidence="9 10">
    <name type="scientific">Lactuca sativa</name>
    <name type="common">Garden lettuce</name>
    <dbReference type="NCBI Taxonomy" id="4236"/>
    <lineage>
        <taxon>Eukaryota</taxon>
        <taxon>Viridiplantae</taxon>
        <taxon>Streptophyta</taxon>
        <taxon>Embryophyta</taxon>
        <taxon>Tracheophyta</taxon>
        <taxon>Spermatophyta</taxon>
        <taxon>Magnoliopsida</taxon>
        <taxon>eudicotyledons</taxon>
        <taxon>Gunneridae</taxon>
        <taxon>Pentapetalae</taxon>
        <taxon>asterids</taxon>
        <taxon>campanulids</taxon>
        <taxon>Asterales</taxon>
        <taxon>Asteraceae</taxon>
        <taxon>Cichorioideae</taxon>
        <taxon>Cichorieae</taxon>
        <taxon>Lactucinae</taxon>
        <taxon>Lactuca</taxon>
    </lineage>
</organism>
<comment type="cofactor">
    <cofactor evidence="1">
        <name>pyridoxal 5'-phosphate</name>
        <dbReference type="ChEBI" id="CHEBI:597326"/>
    </cofactor>
</comment>
<dbReference type="Gene3D" id="3.40.640.10">
    <property type="entry name" value="Type I PLP-dependent aspartate aminotransferase-like (Major domain)"/>
    <property type="match status" value="1"/>
</dbReference>